<evidence type="ECO:0000259" key="1">
    <source>
        <dbReference type="Pfam" id="PF00149"/>
    </source>
</evidence>
<dbReference type="PANTHER" id="PTHR43143">
    <property type="entry name" value="METALLOPHOSPHOESTERASE, CALCINEURIN SUPERFAMILY"/>
    <property type="match status" value="1"/>
</dbReference>
<dbReference type="RefSeq" id="WP_378140132.1">
    <property type="nucleotide sequence ID" value="NZ_JBHSMI010000067.1"/>
</dbReference>
<dbReference type="InterPro" id="IPR004843">
    <property type="entry name" value="Calcineurin-like_PHP"/>
</dbReference>
<dbReference type="InterPro" id="IPR051918">
    <property type="entry name" value="STPP_CPPED1"/>
</dbReference>
<dbReference type="PANTHER" id="PTHR43143:SF1">
    <property type="entry name" value="SERINE_THREONINE-PROTEIN PHOSPHATASE CPPED1"/>
    <property type="match status" value="1"/>
</dbReference>
<dbReference type="Proteomes" id="UP001596113">
    <property type="component" value="Unassembled WGS sequence"/>
</dbReference>
<feature type="domain" description="Calcineurin-like phosphoesterase" evidence="1">
    <location>
        <begin position="55"/>
        <end position="263"/>
    </location>
</feature>
<reference evidence="3" key="1">
    <citation type="journal article" date="2019" name="Int. J. Syst. Evol. Microbiol.">
        <title>The Global Catalogue of Microorganisms (GCM) 10K type strain sequencing project: providing services to taxonomists for standard genome sequencing and annotation.</title>
        <authorList>
            <consortium name="The Broad Institute Genomics Platform"/>
            <consortium name="The Broad Institute Genome Sequencing Center for Infectious Disease"/>
            <person name="Wu L."/>
            <person name="Ma J."/>
        </authorList>
    </citation>
    <scope>NUCLEOTIDE SEQUENCE [LARGE SCALE GENOMIC DNA]</scope>
    <source>
        <strain evidence="3">CGMCC 1.18575</strain>
    </source>
</reference>
<comment type="caution">
    <text evidence="2">The sequence shown here is derived from an EMBL/GenBank/DDBJ whole genome shotgun (WGS) entry which is preliminary data.</text>
</comment>
<dbReference type="InterPro" id="IPR029052">
    <property type="entry name" value="Metallo-depent_PP-like"/>
</dbReference>
<dbReference type="Gene3D" id="3.60.21.10">
    <property type="match status" value="1"/>
</dbReference>
<protein>
    <submittedName>
        <fullName evidence="2">Metallophosphoesterase family protein</fullName>
        <ecNumber evidence="2">3.1.-.-</ecNumber>
    </submittedName>
</protein>
<keyword evidence="3" id="KW-1185">Reference proteome</keyword>
<accession>A0ABW0I1Q1</accession>
<dbReference type="SUPFAM" id="SSF56300">
    <property type="entry name" value="Metallo-dependent phosphatases"/>
    <property type="match status" value="1"/>
</dbReference>
<keyword evidence="2" id="KW-0378">Hydrolase</keyword>
<gene>
    <name evidence="2" type="ORF">ACFPOF_32390</name>
</gene>
<name>A0ABW0I1Q1_9BACL</name>
<dbReference type="EC" id="3.1.-.-" evidence="2"/>
<organism evidence="2 3">
    <name type="scientific">Cohnella soli</name>
    <dbReference type="NCBI Taxonomy" id="425005"/>
    <lineage>
        <taxon>Bacteria</taxon>
        <taxon>Bacillati</taxon>
        <taxon>Bacillota</taxon>
        <taxon>Bacilli</taxon>
        <taxon>Bacillales</taxon>
        <taxon>Paenibacillaceae</taxon>
        <taxon>Cohnella</taxon>
    </lineage>
</organism>
<sequence>MTLQATRNRNEIFIDEGRFNTDRRPWFGKLPEQLEDDFTFAVMGDRCGMATAGVFEKGLELLADMKPDFVLFVGDLVEGYWKDAKDAREEWEYIDAKIAATGLPFFQTVGNHDYGTQAMADVWRERKGMEYYAFRVGDTLFLTVNTEDPFEELSEPFIDMIKRATANVQREPERSAEHLKAFYDEIVGGLSPEQLQGMSKVKLGIGEEQLAFFEKVLADNADAKHTFVSMHKPGWKSESPEFAKLEQLLSGRPYTVFAGHFHAMEYTRNDNSEYIQLGRTGAAAHGHGKGDENLVLWVTMRAGVPSYRVVHLDGIGDIADYAPQAHHHNTHAEG</sequence>
<evidence type="ECO:0000313" key="3">
    <source>
        <dbReference type="Proteomes" id="UP001596113"/>
    </source>
</evidence>
<dbReference type="EMBL" id="JBHSMI010000067">
    <property type="protein sequence ID" value="MFC5407455.1"/>
    <property type="molecule type" value="Genomic_DNA"/>
</dbReference>
<evidence type="ECO:0000313" key="2">
    <source>
        <dbReference type="EMBL" id="MFC5407455.1"/>
    </source>
</evidence>
<dbReference type="Pfam" id="PF00149">
    <property type="entry name" value="Metallophos"/>
    <property type="match status" value="1"/>
</dbReference>
<dbReference type="GO" id="GO:0016787">
    <property type="term" value="F:hydrolase activity"/>
    <property type="evidence" value="ECO:0007669"/>
    <property type="project" value="UniProtKB-KW"/>
</dbReference>
<proteinExistence type="predicted"/>